<evidence type="ECO:0000256" key="1">
    <source>
        <dbReference type="ARBA" id="ARBA00022450"/>
    </source>
</evidence>
<sequence>MRGSKPLADAERTQTEAAITALVSRALGDPQQPKPQPHDEFRALGLDSQSLVALIATVERQFGIQFGLDTPPEAFASIAQLTDEVRRLSSAQIAN</sequence>
<dbReference type="InterPro" id="IPR036736">
    <property type="entry name" value="ACP-like_sf"/>
</dbReference>
<keyword evidence="2" id="KW-0597">Phosphoprotein</keyword>
<dbReference type="SUPFAM" id="SSF47336">
    <property type="entry name" value="ACP-like"/>
    <property type="match status" value="1"/>
</dbReference>
<feature type="region of interest" description="Disordered" evidence="3">
    <location>
        <begin position="21"/>
        <end position="41"/>
    </location>
</feature>
<dbReference type="PROSITE" id="PS50075">
    <property type="entry name" value="CARRIER"/>
    <property type="match status" value="1"/>
</dbReference>
<dbReference type="Gene3D" id="1.10.1200.10">
    <property type="entry name" value="ACP-like"/>
    <property type="match status" value="1"/>
</dbReference>
<name>A0A7U5MRJ7_MYCIT</name>
<keyword evidence="5" id="KW-0614">Plasmid</keyword>
<geneLocation type="plasmid" evidence="5 6">
    <name>unnamed 2</name>
</geneLocation>
<dbReference type="Pfam" id="PF00550">
    <property type="entry name" value="PP-binding"/>
    <property type="match status" value="1"/>
</dbReference>
<accession>A0A7U5MRJ7</accession>
<dbReference type="InterPro" id="IPR020806">
    <property type="entry name" value="PKS_PP-bd"/>
</dbReference>
<protein>
    <submittedName>
        <fullName evidence="5">Phosphopantetheine attachment site</fullName>
    </submittedName>
</protein>
<evidence type="ECO:0000256" key="3">
    <source>
        <dbReference type="SAM" id="MobiDB-lite"/>
    </source>
</evidence>
<evidence type="ECO:0000256" key="2">
    <source>
        <dbReference type="ARBA" id="ARBA00022553"/>
    </source>
</evidence>
<reference evidence="5 6" key="1">
    <citation type="journal article" date="2017" name="Lancet Infect. Dis.">
        <title>Global outbreak of severe Mycobacterium chimaera disease after cardiac surgery: a molecular epidemiological study.</title>
        <authorList>
            <person name="van Ingen J."/>
            <person name="Kohl T."/>
            <person name="Kranzer K."/>
            <person name="Hasse B."/>
            <person name="Keller P."/>
            <person name="Szafranska A."/>
            <person name="Hillemann D."/>
            <person name="Chand M."/>
            <person name="Schreiber P."/>
            <person name="Sommerstein R."/>
            <person name="Berger C."/>
            <person name="Genoni M."/>
            <person name="Ruegg C."/>
            <person name="Troillet N."/>
            <person name="Widmer A.F."/>
            <person name="Becker S.L."/>
            <person name="Herrmann M."/>
            <person name="Eckmanns T."/>
            <person name="Haller S."/>
            <person name="Hoeller C."/>
            <person name="Debast S.B."/>
            <person name="Wolfhagen M.J."/>
            <person name="Hopman J."/>
            <person name="Kluytmans J."/>
            <person name="Langelaar M."/>
            <person name="Notermans D.W."/>
            <person name="ten Oever J."/>
            <person name="van den Barselaar P."/>
            <person name="Vonk A.B.A."/>
            <person name="Vos M.C."/>
            <person name="Ahmed N."/>
            <person name="Brown T."/>
            <person name="Crook D."/>
            <person name="Lamagni T."/>
            <person name="Phin N."/>
            <person name="Smith E.G."/>
            <person name="Zambon M."/>
            <person name="Serr A."/>
            <person name="Goetting T."/>
            <person name="Ebner W."/>
            <person name="Thuermer A."/>
            <person name="Utpatel C."/>
            <person name="Sproer C."/>
            <person name="Bunk B."/>
            <person name="Nubel U."/>
            <person name="Bloemberg G."/>
            <person name="Bottger E."/>
            <person name="Niemann S."/>
            <person name="Wagner D."/>
            <person name="Sax H."/>
        </authorList>
    </citation>
    <scope>NUCLEOTIDE SEQUENCE [LARGE SCALE GENOMIC DNA]</scope>
    <source>
        <strain evidence="5 6">ZUERICH-2</strain>
        <plasmid evidence="5 6">unnamed 2</plasmid>
    </source>
</reference>
<dbReference type="Proteomes" id="UP000198286">
    <property type="component" value="Plasmid unnamed 2"/>
</dbReference>
<dbReference type="GO" id="GO:0031177">
    <property type="term" value="F:phosphopantetheine binding"/>
    <property type="evidence" value="ECO:0007669"/>
    <property type="project" value="InterPro"/>
</dbReference>
<organism evidence="5 6">
    <name type="scientific">Mycobacterium intracellulare subsp. chimaera</name>
    <dbReference type="NCBI Taxonomy" id="222805"/>
    <lineage>
        <taxon>Bacteria</taxon>
        <taxon>Bacillati</taxon>
        <taxon>Actinomycetota</taxon>
        <taxon>Actinomycetes</taxon>
        <taxon>Mycobacteriales</taxon>
        <taxon>Mycobacteriaceae</taxon>
        <taxon>Mycobacterium</taxon>
        <taxon>Mycobacterium avium complex (MAC)</taxon>
    </lineage>
</organism>
<evidence type="ECO:0000313" key="6">
    <source>
        <dbReference type="Proteomes" id="UP000198286"/>
    </source>
</evidence>
<evidence type="ECO:0000259" key="4">
    <source>
        <dbReference type="PROSITE" id="PS50075"/>
    </source>
</evidence>
<dbReference type="EMBL" id="CP015269">
    <property type="protein sequence ID" value="ASL18404.1"/>
    <property type="molecule type" value="Genomic_DNA"/>
</dbReference>
<gene>
    <name evidence="5" type="ORF">MYCOZU2_06059</name>
</gene>
<dbReference type="SMART" id="SM00823">
    <property type="entry name" value="PKS_PP"/>
    <property type="match status" value="1"/>
</dbReference>
<feature type="domain" description="Carrier" evidence="4">
    <location>
        <begin position="10"/>
        <end position="89"/>
    </location>
</feature>
<proteinExistence type="predicted"/>
<evidence type="ECO:0000313" key="5">
    <source>
        <dbReference type="EMBL" id="ASL18404.1"/>
    </source>
</evidence>
<dbReference type="AlphaFoldDB" id="A0A7U5MRJ7"/>
<dbReference type="InterPro" id="IPR009081">
    <property type="entry name" value="PP-bd_ACP"/>
</dbReference>
<keyword evidence="1" id="KW-0596">Phosphopantetheine</keyword>